<dbReference type="SUPFAM" id="SSF53697">
    <property type="entry name" value="SIS domain"/>
    <property type="match status" value="1"/>
</dbReference>
<dbReference type="SUPFAM" id="SSF46689">
    <property type="entry name" value="Homeodomain-like"/>
    <property type="match status" value="1"/>
</dbReference>
<organism evidence="6 7">
    <name type="scientific">Halanaerobium saccharolyticum</name>
    <dbReference type="NCBI Taxonomy" id="43595"/>
    <lineage>
        <taxon>Bacteria</taxon>
        <taxon>Bacillati</taxon>
        <taxon>Bacillota</taxon>
        <taxon>Clostridia</taxon>
        <taxon>Halanaerobiales</taxon>
        <taxon>Halanaerobiaceae</taxon>
        <taxon>Halanaerobium</taxon>
    </lineage>
</organism>
<evidence type="ECO:0000259" key="4">
    <source>
        <dbReference type="PROSITE" id="PS51071"/>
    </source>
</evidence>
<dbReference type="PANTHER" id="PTHR30514">
    <property type="entry name" value="GLUCOKINASE"/>
    <property type="match status" value="1"/>
</dbReference>
<reference evidence="6 7" key="1">
    <citation type="submission" date="2019-03" db="EMBL/GenBank/DDBJ databases">
        <title>Subsurface microbial communities from deep shales in Ohio and West Virginia, USA.</title>
        <authorList>
            <person name="Wrighton K."/>
        </authorList>
    </citation>
    <scope>NUCLEOTIDE SEQUENCE [LARGE SCALE GENOMIC DNA]</scope>
    <source>
        <strain evidence="6 7">MA284_T2</strain>
    </source>
</reference>
<dbReference type="GO" id="GO:0097367">
    <property type="term" value="F:carbohydrate derivative binding"/>
    <property type="evidence" value="ECO:0007669"/>
    <property type="project" value="InterPro"/>
</dbReference>
<evidence type="ECO:0000256" key="3">
    <source>
        <dbReference type="ARBA" id="ARBA00023163"/>
    </source>
</evidence>
<name>A0A4R6LZ21_9FIRM</name>
<keyword evidence="2" id="KW-0238">DNA-binding</keyword>
<dbReference type="EMBL" id="SNWX01000004">
    <property type="protein sequence ID" value="TDO94131.1"/>
    <property type="molecule type" value="Genomic_DNA"/>
</dbReference>
<dbReference type="Pfam" id="PF01418">
    <property type="entry name" value="HTH_6"/>
    <property type="match status" value="1"/>
</dbReference>
<dbReference type="InterPro" id="IPR036388">
    <property type="entry name" value="WH-like_DNA-bd_sf"/>
</dbReference>
<dbReference type="AlphaFoldDB" id="A0A4R6LZ21"/>
<dbReference type="GO" id="GO:0003700">
    <property type="term" value="F:DNA-binding transcription factor activity"/>
    <property type="evidence" value="ECO:0007669"/>
    <property type="project" value="InterPro"/>
</dbReference>
<sequence>MENNNDKSVLATIKDKYEDVFPAEQKIASFILDNPEKAVNANVSELANFSDVSDATVIRFCKHLGYEGYYQLRINLSRDLGRKQIDDNPSESDSVNSIFNQFSSKIKEIGEIISEEKMRKAVKLITSANFVHLAAVGNTSPLVMYMGFRLERLGIRCTYNSLPEYFLNHINLAKKDDLLFVISQSGTSKHIVQAMELAKKKELKTVAVTGHKYSPVSRLADCLLLSSDEDQPFDYYKTYSHLGEMSVVDALLNLVTNKDKILETDADKPEIILSESKL</sequence>
<dbReference type="InterPro" id="IPR000281">
    <property type="entry name" value="HTH_RpiR"/>
</dbReference>
<comment type="caution">
    <text evidence="6">The sequence shown here is derived from an EMBL/GenBank/DDBJ whole genome shotgun (WGS) entry which is preliminary data.</text>
</comment>
<feature type="domain" description="SIS" evidence="5">
    <location>
        <begin position="121"/>
        <end position="261"/>
    </location>
</feature>
<dbReference type="PANTHER" id="PTHR30514:SF1">
    <property type="entry name" value="HTH-TYPE TRANSCRIPTIONAL REGULATOR HEXR-RELATED"/>
    <property type="match status" value="1"/>
</dbReference>
<evidence type="ECO:0000313" key="6">
    <source>
        <dbReference type="EMBL" id="TDO94131.1"/>
    </source>
</evidence>
<dbReference type="InterPro" id="IPR046348">
    <property type="entry name" value="SIS_dom_sf"/>
</dbReference>
<dbReference type="GO" id="GO:1901135">
    <property type="term" value="P:carbohydrate derivative metabolic process"/>
    <property type="evidence" value="ECO:0007669"/>
    <property type="project" value="InterPro"/>
</dbReference>
<dbReference type="InterPro" id="IPR009057">
    <property type="entry name" value="Homeodomain-like_sf"/>
</dbReference>
<dbReference type="InterPro" id="IPR035472">
    <property type="entry name" value="RpiR-like_SIS"/>
</dbReference>
<evidence type="ECO:0000256" key="1">
    <source>
        <dbReference type="ARBA" id="ARBA00023015"/>
    </source>
</evidence>
<dbReference type="Gene3D" id="1.10.10.10">
    <property type="entry name" value="Winged helix-like DNA-binding domain superfamily/Winged helix DNA-binding domain"/>
    <property type="match status" value="1"/>
</dbReference>
<dbReference type="CDD" id="cd05013">
    <property type="entry name" value="SIS_RpiR"/>
    <property type="match status" value="1"/>
</dbReference>
<feature type="domain" description="HTH rpiR-type" evidence="4">
    <location>
        <begin position="7"/>
        <end position="83"/>
    </location>
</feature>
<gene>
    <name evidence="6" type="ORF">DFR79_10496</name>
</gene>
<proteinExistence type="predicted"/>
<dbReference type="RefSeq" id="WP_133514251.1">
    <property type="nucleotide sequence ID" value="NZ_SNWX01000004.1"/>
</dbReference>
<dbReference type="GO" id="GO:0003677">
    <property type="term" value="F:DNA binding"/>
    <property type="evidence" value="ECO:0007669"/>
    <property type="project" value="UniProtKB-KW"/>
</dbReference>
<dbReference type="Proteomes" id="UP000295064">
    <property type="component" value="Unassembled WGS sequence"/>
</dbReference>
<dbReference type="Gene3D" id="3.40.50.10490">
    <property type="entry name" value="Glucose-6-phosphate isomerase like protein, domain 1"/>
    <property type="match status" value="1"/>
</dbReference>
<dbReference type="InterPro" id="IPR047640">
    <property type="entry name" value="RpiR-like"/>
</dbReference>
<evidence type="ECO:0000313" key="7">
    <source>
        <dbReference type="Proteomes" id="UP000295064"/>
    </source>
</evidence>
<dbReference type="InterPro" id="IPR001347">
    <property type="entry name" value="SIS_dom"/>
</dbReference>
<dbReference type="Pfam" id="PF01380">
    <property type="entry name" value="SIS"/>
    <property type="match status" value="1"/>
</dbReference>
<evidence type="ECO:0000259" key="5">
    <source>
        <dbReference type="PROSITE" id="PS51464"/>
    </source>
</evidence>
<accession>A0A4R6LZ21</accession>
<keyword evidence="3" id="KW-0804">Transcription</keyword>
<dbReference type="PROSITE" id="PS51071">
    <property type="entry name" value="HTH_RPIR"/>
    <property type="match status" value="1"/>
</dbReference>
<evidence type="ECO:0000256" key="2">
    <source>
        <dbReference type="ARBA" id="ARBA00023125"/>
    </source>
</evidence>
<keyword evidence="1" id="KW-0805">Transcription regulation</keyword>
<protein>
    <submittedName>
        <fullName evidence="6">RpiR family transcriptional regulator</fullName>
    </submittedName>
</protein>
<dbReference type="OrthoDB" id="63027at2"/>
<dbReference type="PROSITE" id="PS51464">
    <property type="entry name" value="SIS"/>
    <property type="match status" value="1"/>
</dbReference>